<dbReference type="RefSeq" id="WP_344195953.1">
    <property type="nucleotide sequence ID" value="NZ_BAAARN010000005.1"/>
</dbReference>
<evidence type="ECO:0000313" key="6">
    <source>
        <dbReference type="Proteomes" id="UP001501326"/>
    </source>
</evidence>
<evidence type="ECO:0000256" key="3">
    <source>
        <dbReference type="SAM" id="Phobius"/>
    </source>
</evidence>
<dbReference type="PANTHER" id="PTHR33392:SF6">
    <property type="entry name" value="POLYISOPRENYL-TEICHOIC ACID--PEPTIDOGLYCAN TEICHOIC ACID TRANSFERASE TAGU"/>
    <property type="match status" value="1"/>
</dbReference>
<reference evidence="6" key="1">
    <citation type="journal article" date="2019" name="Int. J. Syst. Evol. Microbiol.">
        <title>The Global Catalogue of Microorganisms (GCM) 10K type strain sequencing project: providing services to taxonomists for standard genome sequencing and annotation.</title>
        <authorList>
            <consortium name="The Broad Institute Genomics Platform"/>
            <consortium name="The Broad Institute Genome Sequencing Center for Infectious Disease"/>
            <person name="Wu L."/>
            <person name="Ma J."/>
        </authorList>
    </citation>
    <scope>NUCLEOTIDE SEQUENCE [LARGE SCALE GENOMIC DNA]</scope>
    <source>
        <strain evidence="6">JCM 16378</strain>
    </source>
</reference>
<keyword evidence="3" id="KW-0812">Transmembrane</keyword>
<evidence type="ECO:0000313" key="5">
    <source>
        <dbReference type="EMBL" id="GAA2739461.1"/>
    </source>
</evidence>
<feature type="transmembrane region" description="Helical" evidence="3">
    <location>
        <begin position="114"/>
        <end position="137"/>
    </location>
</feature>
<feature type="compositionally biased region" description="Basic and acidic residues" evidence="2">
    <location>
        <begin position="1"/>
        <end position="12"/>
    </location>
</feature>
<comment type="similarity">
    <text evidence="1">Belongs to the LytR/CpsA/Psr (LCP) family.</text>
</comment>
<dbReference type="InterPro" id="IPR050922">
    <property type="entry name" value="LytR/CpsA/Psr_CW_biosynth"/>
</dbReference>
<evidence type="ECO:0000259" key="4">
    <source>
        <dbReference type="Pfam" id="PF03816"/>
    </source>
</evidence>
<name>A0ABP6HB15_9MICO</name>
<feature type="domain" description="Cell envelope-related transcriptional attenuator" evidence="4">
    <location>
        <begin position="188"/>
        <end position="331"/>
    </location>
</feature>
<accession>A0ABP6HB15</accession>
<evidence type="ECO:0000256" key="1">
    <source>
        <dbReference type="ARBA" id="ARBA00006068"/>
    </source>
</evidence>
<feature type="region of interest" description="Disordered" evidence="2">
    <location>
        <begin position="1"/>
        <end position="109"/>
    </location>
</feature>
<keyword evidence="3" id="KW-1133">Transmembrane helix</keyword>
<dbReference type="Gene3D" id="3.40.630.190">
    <property type="entry name" value="LCP protein"/>
    <property type="match status" value="1"/>
</dbReference>
<feature type="compositionally biased region" description="Low complexity" evidence="2">
    <location>
        <begin position="46"/>
        <end position="68"/>
    </location>
</feature>
<dbReference type="Proteomes" id="UP001501326">
    <property type="component" value="Unassembled WGS sequence"/>
</dbReference>
<evidence type="ECO:0000256" key="2">
    <source>
        <dbReference type="SAM" id="MobiDB-lite"/>
    </source>
</evidence>
<feature type="compositionally biased region" description="Basic and acidic residues" evidence="2">
    <location>
        <begin position="69"/>
        <end position="78"/>
    </location>
</feature>
<keyword evidence="3" id="KW-0472">Membrane</keyword>
<comment type="caution">
    <text evidence="5">The sequence shown here is derived from an EMBL/GenBank/DDBJ whole genome shotgun (WGS) entry which is preliminary data.</text>
</comment>
<dbReference type="InterPro" id="IPR004474">
    <property type="entry name" value="LytR_CpsA_psr"/>
</dbReference>
<dbReference type="NCBIfam" id="TIGR00350">
    <property type="entry name" value="lytR_cpsA_psr"/>
    <property type="match status" value="1"/>
</dbReference>
<dbReference type="PANTHER" id="PTHR33392">
    <property type="entry name" value="POLYISOPRENYL-TEICHOIC ACID--PEPTIDOGLYCAN TEICHOIC ACID TRANSFERASE TAGU"/>
    <property type="match status" value="1"/>
</dbReference>
<dbReference type="Pfam" id="PF03816">
    <property type="entry name" value="LytR_cpsA_psr"/>
    <property type="match status" value="1"/>
</dbReference>
<feature type="region of interest" description="Disordered" evidence="2">
    <location>
        <begin position="413"/>
        <end position="434"/>
    </location>
</feature>
<dbReference type="EMBL" id="BAAARN010000005">
    <property type="protein sequence ID" value="GAA2739461.1"/>
    <property type="molecule type" value="Genomic_DNA"/>
</dbReference>
<organism evidence="5 6">
    <name type="scientific">Pedococcus aerophilus</name>
    <dbReference type="NCBI Taxonomy" id="436356"/>
    <lineage>
        <taxon>Bacteria</taxon>
        <taxon>Bacillati</taxon>
        <taxon>Actinomycetota</taxon>
        <taxon>Actinomycetes</taxon>
        <taxon>Micrococcales</taxon>
        <taxon>Intrasporangiaceae</taxon>
        <taxon>Pedococcus</taxon>
    </lineage>
</organism>
<sequence>MSGRHTGPDDARPIPQRGDADPTATWEDDPDDVYVVDVRGRKQGRGRTAGSAAGAGATAAGSGQAATTRDARATDRSPRTPRRAATAPPAAPPAAPRGTQPREPREPRRRRRPVVLLVALVVLGWLAFMVLTPLHAWNSVTKVDTAPEGVRPPQSKGYNYLLVGSDSREGLTAAQRKELTTGSAAGRRTDSIILVHVPAGGGKPAMISLPRDSYVPIPGNGSNKINAAFAFGGPNLLVETVEQVTDLRIDGYVEIGFAGFASVVDSVGGVDICVKFDMNDKKAGINLKKGCQVLDGKNALGYVRARYSDPRGDIGRAERQRQFLAAIMKKALTPSTVLVPTRYWSFTHASAQGLIVGEDTSMRDASRVLLAMRAVSNDQGLSLVVPLQSLNYQTAAGSAVKWDTERAKALFTTLREDQPLETPPPGTDGKPSGG</sequence>
<keyword evidence="6" id="KW-1185">Reference proteome</keyword>
<gene>
    <name evidence="5" type="ORF">GCM10009867_35610</name>
</gene>
<proteinExistence type="inferred from homology"/>
<protein>
    <submittedName>
        <fullName evidence="5">LCP family protein</fullName>
    </submittedName>
</protein>